<dbReference type="Proteomes" id="UP001419268">
    <property type="component" value="Unassembled WGS sequence"/>
</dbReference>
<organism evidence="2 3">
    <name type="scientific">Stephania cephalantha</name>
    <dbReference type="NCBI Taxonomy" id="152367"/>
    <lineage>
        <taxon>Eukaryota</taxon>
        <taxon>Viridiplantae</taxon>
        <taxon>Streptophyta</taxon>
        <taxon>Embryophyta</taxon>
        <taxon>Tracheophyta</taxon>
        <taxon>Spermatophyta</taxon>
        <taxon>Magnoliopsida</taxon>
        <taxon>Ranunculales</taxon>
        <taxon>Menispermaceae</taxon>
        <taxon>Menispermoideae</taxon>
        <taxon>Cissampelideae</taxon>
        <taxon>Stephania</taxon>
    </lineage>
</organism>
<dbReference type="EMBL" id="JBBNAG010000009">
    <property type="protein sequence ID" value="KAK9105059.1"/>
    <property type="molecule type" value="Genomic_DNA"/>
</dbReference>
<keyword evidence="1" id="KW-0732">Signal</keyword>
<reference evidence="2 3" key="1">
    <citation type="submission" date="2024-01" db="EMBL/GenBank/DDBJ databases">
        <title>Genome assemblies of Stephania.</title>
        <authorList>
            <person name="Yang L."/>
        </authorList>
    </citation>
    <scope>NUCLEOTIDE SEQUENCE [LARGE SCALE GENOMIC DNA]</scope>
    <source>
        <strain evidence="2">JXDWG</strain>
        <tissue evidence="2">Leaf</tissue>
    </source>
</reference>
<dbReference type="AlphaFoldDB" id="A0AAP0I280"/>
<dbReference type="PANTHER" id="PTHR11439">
    <property type="entry name" value="GAG-POL-RELATED RETROTRANSPOSON"/>
    <property type="match status" value="1"/>
</dbReference>
<evidence type="ECO:0000313" key="3">
    <source>
        <dbReference type="Proteomes" id="UP001419268"/>
    </source>
</evidence>
<dbReference type="PANTHER" id="PTHR11439:SF467">
    <property type="entry name" value="INTEGRASE CATALYTIC DOMAIN-CONTAINING PROTEIN"/>
    <property type="match status" value="1"/>
</dbReference>
<name>A0AAP0I280_9MAGN</name>
<sequence length="107" mass="12233">MAYGMCELLWIELVLSDLEIADTKPKNLYFDNKAAIKIAQNPVQNDRIKHVEVDRHFIKEKLDQKIIQVRFVKSEVQLADVLTKAVSRKSLHSVIGKLGMLVIYAPT</sequence>
<feature type="chain" id="PRO_5042933578" description="Copia protein" evidence="1">
    <location>
        <begin position="17"/>
        <end position="107"/>
    </location>
</feature>
<evidence type="ECO:0008006" key="4">
    <source>
        <dbReference type="Google" id="ProtNLM"/>
    </source>
</evidence>
<keyword evidence="3" id="KW-1185">Reference proteome</keyword>
<gene>
    <name evidence="2" type="ORF">Scep_021903</name>
</gene>
<evidence type="ECO:0000313" key="2">
    <source>
        <dbReference type="EMBL" id="KAK9105059.1"/>
    </source>
</evidence>
<comment type="caution">
    <text evidence="2">The sequence shown here is derived from an EMBL/GenBank/DDBJ whole genome shotgun (WGS) entry which is preliminary data.</text>
</comment>
<evidence type="ECO:0000256" key="1">
    <source>
        <dbReference type="SAM" id="SignalP"/>
    </source>
</evidence>
<dbReference type="CDD" id="cd09272">
    <property type="entry name" value="RNase_HI_RT_Ty1"/>
    <property type="match status" value="1"/>
</dbReference>
<protein>
    <recommendedName>
        <fullName evidence="4">Copia protein</fullName>
    </recommendedName>
</protein>
<feature type="signal peptide" evidence="1">
    <location>
        <begin position="1"/>
        <end position="16"/>
    </location>
</feature>
<proteinExistence type="predicted"/>
<accession>A0AAP0I280</accession>